<keyword evidence="2" id="KW-1185">Reference proteome</keyword>
<accession>A0A068VHH9</accession>
<protein>
    <submittedName>
        <fullName evidence="1">DH200=94 genomic scaffold, scaffold_867</fullName>
    </submittedName>
</protein>
<dbReference type="STRING" id="49390.A0A068VHH9"/>
<sequence length="138" mass="15892">MVARSSVAIYLITSLKFFFVCKELASIFVHLSLKEGFTVFRDPIYIFSEFSSDVGSSTVKRIADVLKLRIYQYPQDYKADAGPLAHPVRPHSYIKMDNFFTGKLLCMRRYLSLSLSLSRSVMLVPWLTLFDLTFITRS</sequence>
<organism evidence="1 2">
    <name type="scientific">Coffea canephora</name>
    <name type="common">Robusta coffee</name>
    <dbReference type="NCBI Taxonomy" id="49390"/>
    <lineage>
        <taxon>Eukaryota</taxon>
        <taxon>Viridiplantae</taxon>
        <taxon>Streptophyta</taxon>
        <taxon>Embryophyta</taxon>
        <taxon>Tracheophyta</taxon>
        <taxon>Spermatophyta</taxon>
        <taxon>Magnoliopsida</taxon>
        <taxon>eudicotyledons</taxon>
        <taxon>Gunneridae</taxon>
        <taxon>Pentapetalae</taxon>
        <taxon>asterids</taxon>
        <taxon>lamiids</taxon>
        <taxon>Gentianales</taxon>
        <taxon>Rubiaceae</taxon>
        <taxon>Ixoroideae</taxon>
        <taxon>Gardenieae complex</taxon>
        <taxon>Bertiereae - Coffeeae clade</taxon>
        <taxon>Coffeeae</taxon>
        <taxon>Coffea</taxon>
    </lineage>
</organism>
<reference evidence="2" key="1">
    <citation type="journal article" date="2014" name="Science">
        <title>The coffee genome provides insight into the convergent evolution of caffeine biosynthesis.</title>
        <authorList>
            <person name="Denoeud F."/>
            <person name="Carretero-Paulet L."/>
            <person name="Dereeper A."/>
            <person name="Droc G."/>
            <person name="Guyot R."/>
            <person name="Pietrella M."/>
            <person name="Zheng C."/>
            <person name="Alberti A."/>
            <person name="Anthony F."/>
            <person name="Aprea G."/>
            <person name="Aury J.M."/>
            <person name="Bento P."/>
            <person name="Bernard M."/>
            <person name="Bocs S."/>
            <person name="Campa C."/>
            <person name="Cenci A."/>
            <person name="Combes M.C."/>
            <person name="Crouzillat D."/>
            <person name="Da Silva C."/>
            <person name="Daddiego L."/>
            <person name="De Bellis F."/>
            <person name="Dussert S."/>
            <person name="Garsmeur O."/>
            <person name="Gayraud T."/>
            <person name="Guignon V."/>
            <person name="Jahn K."/>
            <person name="Jamilloux V."/>
            <person name="Joet T."/>
            <person name="Labadie K."/>
            <person name="Lan T."/>
            <person name="Leclercq J."/>
            <person name="Lepelley M."/>
            <person name="Leroy T."/>
            <person name="Li L.T."/>
            <person name="Librado P."/>
            <person name="Lopez L."/>
            <person name="Munoz A."/>
            <person name="Noel B."/>
            <person name="Pallavicini A."/>
            <person name="Perrotta G."/>
            <person name="Poncet V."/>
            <person name="Pot D."/>
            <person name="Priyono X."/>
            <person name="Rigoreau M."/>
            <person name="Rouard M."/>
            <person name="Rozas J."/>
            <person name="Tranchant-Dubreuil C."/>
            <person name="VanBuren R."/>
            <person name="Zhang Q."/>
            <person name="Andrade A.C."/>
            <person name="Argout X."/>
            <person name="Bertrand B."/>
            <person name="de Kochko A."/>
            <person name="Graziosi G."/>
            <person name="Henry R.J."/>
            <person name="Jayarama X."/>
            <person name="Ming R."/>
            <person name="Nagai C."/>
            <person name="Rounsley S."/>
            <person name="Sankoff D."/>
            <person name="Giuliano G."/>
            <person name="Albert V.A."/>
            <person name="Wincker P."/>
            <person name="Lashermes P."/>
        </authorList>
    </citation>
    <scope>NUCLEOTIDE SEQUENCE [LARGE SCALE GENOMIC DNA]</scope>
    <source>
        <strain evidence="2">cv. DH200-94</strain>
    </source>
</reference>
<proteinExistence type="predicted"/>
<gene>
    <name evidence="1" type="ORF">GSCOC_T00007459001</name>
</gene>
<dbReference type="PhylomeDB" id="A0A068VHH9"/>
<dbReference type="InParanoid" id="A0A068VHH9"/>
<evidence type="ECO:0000313" key="2">
    <source>
        <dbReference type="Proteomes" id="UP000295252"/>
    </source>
</evidence>
<dbReference type="Gene3D" id="1.10.390.10">
    <property type="entry name" value="Neutral Protease Domain 2"/>
    <property type="match status" value="1"/>
</dbReference>
<dbReference type="AlphaFoldDB" id="A0A068VHH9"/>
<dbReference type="Gramene" id="CDP20062">
    <property type="protein sequence ID" value="CDP20062"/>
    <property type="gene ID" value="GSCOC_T00007459001"/>
</dbReference>
<dbReference type="PANTHER" id="PTHR46322:SF1">
    <property type="entry name" value="PUROMYCIN-SENSITIVE AMINOPEPTIDASE"/>
    <property type="match status" value="1"/>
</dbReference>
<dbReference type="MEROPS" id="M01.005"/>
<dbReference type="InterPro" id="IPR012779">
    <property type="entry name" value="Peptidase_M1_pepN"/>
</dbReference>
<dbReference type="GO" id="GO:0008270">
    <property type="term" value="F:zinc ion binding"/>
    <property type="evidence" value="ECO:0007669"/>
    <property type="project" value="InterPro"/>
</dbReference>
<dbReference type="PANTHER" id="PTHR46322">
    <property type="entry name" value="PUROMYCIN-SENSITIVE AMINOPEPTIDASE"/>
    <property type="match status" value="1"/>
</dbReference>
<dbReference type="Proteomes" id="UP000295252">
    <property type="component" value="Unassembled WGS sequence"/>
</dbReference>
<name>A0A068VHH9_COFCA</name>
<evidence type="ECO:0000313" key="1">
    <source>
        <dbReference type="EMBL" id="CDP20062.1"/>
    </source>
</evidence>
<dbReference type="GO" id="GO:0009507">
    <property type="term" value="C:chloroplast"/>
    <property type="evidence" value="ECO:0007669"/>
    <property type="project" value="TreeGrafter"/>
</dbReference>
<dbReference type="EMBL" id="HG739951">
    <property type="protein sequence ID" value="CDP20062.1"/>
    <property type="molecule type" value="Genomic_DNA"/>
</dbReference>
<dbReference type="InterPro" id="IPR027268">
    <property type="entry name" value="Peptidase_M4/M1_CTD_sf"/>
</dbReference>
<dbReference type="SUPFAM" id="SSF55486">
    <property type="entry name" value="Metalloproteases ('zincins'), catalytic domain"/>
    <property type="match status" value="1"/>
</dbReference>